<feature type="transmembrane region" description="Helical" evidence="5">
    <location>
        <begin position="278"/>
        <end position="295"/>
    </location>
</feature>
<evidence type="ECO:0000256" key="4">
    <source>
        <dbReference type="ARBA" id="ARBA00023136"/>
    </source>
</evidence>
<proteinExistence type="predicted"/>
<feature type="transmembrane region" description="Helical" evidence="5">
    <location>
        <begin position="164"/>
        <end position="182"/>
    </location>
</feature>
<keyword evidence="4 5" id="KW-0472">Membrane</keyword>
<name>A0ABS9NM41_9NEIS</name>
<dbReference type="Pfam" id="PF01943">
    <property type="entry name" value="Polysacc_synt"/>
    <property type="match status" value="1"/>
</dbReference>
<feature type="transmembrane region" description="Helical" evidence="5">
    <location>
        <begin position="348"/>
        <end position="366"/>
    </location>
</feature>
<sequence>MKILKDSLIYLAGELFAKALPFMLIPYLTRRLGPAGFGELSYWLTIFSLLLIASSMSQDGAVTRYFYLYGRRNLPNVVAAGYCYTAAATLVGLAAAWLWHSPILAFTVLAAGAQTLLSTQMSLRQCRKQPLAYTALQLAAGVLVAALTVLLLEISTAFAVEKRFAAIALGCSIVSLSGWLLFRRDNRRRFSLRRLRQGLGYILSFGLPLVLHHAGNYIKGQADRFWIYQSHPAALLGVYSAGYQTASVLGLLLMALNKATVPYYYQALKSGRISAADVCRWALWTLPAAALPALAAYCVPETWFVWLLGAGYEGIRRYVCLFLVGFALTLPYYLLVNYLFYHAQNRRIATVSLLSAGVYLLVLLAADTRGIQWMPLAMISGNAAVLPILYYCVKKHAQGSLK</sequence>
<feature type="transmembrane region" description="Helical" evidence="5">
    <location>
        <begin position="194"/>
        <end position="214"/>
    </location>
</feature>
<feature type="transmembrane region" description="Helical" evidence="5">
    <location>
        <begin position="77"/>
        <end position="97"/>
    </location>
</feature>
<dbReference type="Proteomes" id="UP001298424">
    <property type="component" value="Unassembled WGS sequence"/>
</dbReference>
<evidence type="ECO:0000256" key="2">
    <source>
        <dbReference type="ARBA" id="ARBA00022692"/>
    </source>
</evidence>
<organism evidence="6 7">
    <name type="scientific">Kingella pumchi</name>
    <dbReference type="NCBI Taxonomy" id="2779506"/>
    <lineage>
        <taxon>Bacteria</taxon>
        <taxon>Pseudomonadati</taxon>
        <taxon>Pseudomonadota</taxon>
        <taxon>Betaproteobacteria</taxon>
        <taxon>Neisseriales</taxon>
        <taxon>Neisseriaceae</taxon>
        <taxon>Kingella</taxon>
    </lineage>
</organism>
<feature type="transmembrane region" description="Helical" evidence="5">
    <location>
        <begin position="7"/>
        <end position="28"/>
    </location>
</feature>
<reference evidence="6 7" key="1">
    <citation type="submission" date="2022-02" db="EMBL/GenBank/DDBJ databases">
        <title>Genome sequence data of Kingella unionensis sp. nov. strain CICC 24913 (CCUG 75125).</title>
        <authorList>
            <person name="Xiao M."/>
        </authorList>
    </citation>
    <scope>NUCLEOTIDE SEQUENCE [LARGE SCALE GENOMIC DNA]</scope>
    <source>
        <strain evidence="6 7">CICC 24913</strain>
    </source>
</reference>
<feature type="transmembrane region" description="Helical" evidence="5">
    <location>
        <begin position="372"/>
        <end position="393"/>
    </location>
</feature>
<evidence type="ECO:0000313" key="6">
    <source>
        <dbReference type="EMBL" id="MCG6503864.1"/>
    </source>
</evidence>
<feature type="transmembrane region" description="Helical" evidence="5">
    <location>
        <begin position="40"/>
        <end position="56"/>
    </location>
</feature>
<evidence type="ECO:0000256" key="5">
    <source>
        <dbReference type="SAM" id="Phobius"/>
    </source>
</evidence>
<dbReference type="RefSeq" id="WP_238746497.1">
    <property type="nucleotide sequence ID" value="NZ_JAKOOW010000022.1"/>
</dbReference>
<feature type="transmembrane region" description="Helical" evidence="5">
    <location>
        <begin position="131"/>
        <end position="152"/>
    </location>
</feature>
<dbReference type="InterPro" id="IPR002797">
    <property type="entry name" value="Polysacc_synth"/>
</dbReference>
<evidence type="ECO:0000313" key="7">
    <source>
        <dbReference type="Proteomes" id="UP001298424"/>
    </source>
</evidence>
<feature type="transmembrane region" description="Helical" evidence="5">
    <location>
        <begin position="103"/>
        <end position="119"/>
    </location>
</feature>
<keyword evidence="3 5" id="KW-1133">Transmembrane helix</keyword>
<feature type="transmembrane region" description="Helical" evidence="5">
    <location>
        <begin position="315"/>
        <end position="336"/>
    </location>
</feature>
<evidence type="ECO:0000256" key="1">
    <source>
        <dbReference type="ARBA" id="ARBA00004141"/>
    </source>
</evidence>
<keyword evidence="7" id="KW-1185">Reference proteome</keyword>
<keyword evidence="2 5" id="KW-0812">Transmembrane</keyword>
<dbReference type="PANTHER" id="PTHR43424:SF1">
    <property type="entry name" value="LOCUS PUTATIVE PROTEIN 1-RELATED"/>
    <property type="match status" value="1"/>
</dbReference>
<accession>A0ABS9NM41</accession>
<comment type="subcellular location">
    <subcellularLocation>
        <location evidence="1">Membrane</location>
        <topology evidence="1">Multi-pass membrane protein</topology>
    </subcellularLocation>
</comment>
<protein>
    <submittedName>
        <fullName evidence="6">Oligosaccharide flippase family protein</fullName>
    </submittedName>
</protein>
<dbReference type="PANTHER" id="PTHR43424">
    <property type="entry name" value="LOCUS PUTATIVE PROTEIN 1-RELATED"/>
    <property type="match status" value="1"/>
</dbReference>
<gene>
    <name evidence="6" type="ORF">MB824_05060</name>
</gene>
<dbReference type="InterPro" id="IPR052556">
    <property type="entry name" value="PolySynth_Transporter"/>
</dbReference>
<dbReference type="EMBL" id="JAKOOW010000022">
    <property type="protein sequence ID" value="MCG6503864.1"/>
    <property type="molecule type" value="Genomic_DNA"/>
</dbReference>
<comment type="caution">
    <text evidence="6">The sequence shown here is derived from an EMBL/GenBank/DDBJ whole genome shotgun (WGS) entry which is preliminary data.</text>
</comment>
<evidence type="ECO:0000256" key="3">
    <source>
        <dbReference type="ARBA" id="ARBA00022989"/>
    </source>
</evidence>
<feature type="transmembrane region" description="Helical" evidence="5">
    <location>
        <begin position="234"/>
        <end position="257"/>
    </location>
</feature>